<evidence type="ECO:0000313" key="2">
    <source>
        <dbReference type="EMBL" id="MFD2756056.1"/>
    </source>
</evidence>
<organism evidence="2 3">
    <name type="scientific">Comamonas terrae</name>
    <dbReference type="NCBI Taxonomy" id="673548"/>
    <lineage>
        <taxon>Bacteria</taxon>
        <taxon>Pseudomonadati</taxon>
        <taxon>Pseudomonadota</taxon>
        <taxon>Betaproteobacteria</taxon>
        <taxon>Burkholderiales</taxon>
        <taxon>Comamonadaceae</taxon>
        <taxon>Comamonas</taxon>
    </lineage>
</organism>
<dbReference type="EMBL" id="JBHUMV010000009">
    <property type="protein sequence ID" value="MFD2756056.1"/>
    <property type="molecule type" value="Genomic_DNA"/>
</dbReference>
<evidence type="ECO:0000256" key="1">
    <source>
        <dbReference type="SAM" id="MobiDB-lite"/>
    </source>
</evidence>
<protein>
    <recommendedName>
        <fullName evidence="4">Transmembrane protein</fullName>
    </recommendedName>
</protein>
<sequence>MRMYRSLGALFAGNGFPSKEAIFMNYVYPAAALNMLGRLVPQGRMRTMALVFTLGFLVAKSCARCAAVHKRRAEERSSAQPGDLQQWEGEGGQNEPPVEGGILE</sequence>
<name>A0ABW5UQZ5_9BURK</name>
<dbReference type="Proteomes" id="UP001597463">
    <property type="component" value="Unassembled WGS sequence"/>
</dbReference>
<proteinExistence type="predicted"/>
<keyword evidence="3" id="KW-1185">Reference proteome</keyword>
<dbReference type="RefSeq" id="WP_157082027.1">
    <property type="nucleotide sequence ID" value="NZ_BCNT01000009.1"/>
</dbReference>
<evidence type="ECO:0000313" key="3">
    <source>
        <dbReference type="Proteomes" id="UP001597463"/>
    </source>
</evidence>
<feature type="region of interest" description="Disordered" evidence="1">
    <location>
        <begin position="72"/>
        <end position="104"/>
    </location>
</feature>
<gene>
    <name evidence="2" type="ORF">ACFSW6_18460</name>
</gene>
<evidence type="ECO:0008006" key="4">
    <source>
        <dbReference type="Google" id="ProtNLM"/>
    </source>
</evidence>
<reference evidence="3" key="1">
    <citation type="journal article" date="2019" name="Int. J. Syst. Evol. Microbiol.">
        <title>The Global Catalogue of Microorganisms (GCM) 10K type strain sequencing project: providing services to taxonomists for standard genome sequencing and annotation.</title>
        <authorList>
            <consortium name="The Broad Institute Genomics Platform"/>
            <consortium name="The Broad Institute Genome Sequencing Center for Infectious Disease"/>
            <person name="Wu L."/>
            <person name="Ma J."/>
        </authorList>
    </citation>
    <scope>NUCLEOTIDE SEQUENCE [LARGE SCALE GENOMIC DNA]</scope>
    <source>
        <strain evidence="3">TISTR 1906</strain>
    </source>
</reference>
<accession>A0ABW5UQZ5</accession>
<comment type="caution">
    <text evidence="2">The sequence shown here is derived from an EMBL/GenBank/DDBJ whole genome shotgun (WGS) entry which is preliminary data.</text>
</comment>